<proteinExistence type="predicted"/>
<dbReference type="Proteomes" id="UP000035489">
    <property type="component" value="Unassembled WGS sequence"/>
</dbReference>
<keyword evidence="1" id="KW-0328">Glycosyltransferase</keyword>
<name>A0A0H1RHV1_9HYPH</name>
<dbReference type="Pfam" id="PF07958">
    <property type="entry name" value="DUF1688"/>
    <property type="match status" value="1"/>
</dbReference>
<dbReference type="RefSeq" id="WP_047187678.1">
    <property type="nucleotide sequence ID" value="NZ_LCYG01000014.1"/>
</dbReference>
<dbReference type="GO" id="GO:0016757">
    <property type="term" value="F:glycosyltransferase activity"/>
    <property type="evidence" value="ECO:0007669"/>
    <property type="project" value="UniProtKB-KW"/>
</dbReference>
<dbReference type="PANTHER" id="PTHR31687">
    <property type="match status" value="1"/>
</dbReference>
<evidence type="ECO:0000313" key="1">
    <source>
        <dbReference type="EMBL" id="KLK94386.1"/>
    </source>
</evidence>
<dbReference type="AlphaFoldDB" id="A0A0H1RHV1"/>
<gene>
    <name evidence="1" type="ORF">AA309_03905</name>
</gene>
<keyword evidence="1" id="KW-0808">Transferase</keyword>
<dbReference type="OrthoDB" id="9779699at2"/>
<keyword evidence="2" id="KW-1185">Reference proteome</keyword>
<protein>
    <submittedName>
        <fullName evidence="1">Uracil phosphoribosyltransferase</fullName>
    </submittedName>
</protein>
<comment type="caution">
    <text evidence="1">The sequence shown here is derived from an EMBL/GenBank/DDBJ whole genome shotgun (WGS) entry which is preliminary data.</text>
</comment>
<evidence type="ECO:0000313" key="2">
    <source>
        <dbReference type="Proteomes" id="UP000035489"/>
    </source>
</evidence>
<dbReference type="STRING" id="1225564.AA309_03905"/>
<dbReference type="InterPro" id="IPR012469">
    <property type="entry name" value="DUF1688"/>
</dbReference>
<accession>A0A0H1RHV1</accession>
<organism evidence="1 2">
    <name type="scientific">Microvirga vignae</name>
    <dbReference type="NCBI Taxonomy" id="1225564"/>
    <lineage>
        <taxon>Bacteria</taxon>
        <taxon>Pseudomonadati</taxon>
        <taxon>Pseudomonadota</taxon>
        <taxon>Alphaproteobacteria</taxon>
        <taxon>Hyphomicrobiales</taxon>
        <taxon>Methylobacteriaceae</taxon>
        <taxon>Microvirga</taxon>
    </lineage>
</organism>
<reference evidence="1 2" key="1">
    <citation type="submission" date="2015-05" db="EMBL/GenBank/DDBJ databases">
        <title>Draft genome sequence of Microvirga vignae strain BR3299, a novel nitrogen fixing bacteria isolated from Brazil semi-aired region.</title>
        <authorList>
            <person name="Zilli J.E."/>
            <person name="Passos S.R."/>
            <person name="Leite J."/>
            <person name="Baldani J.I."/>
            <person name="Xavier G.R."/>
            <person name="Rumjaneck N.G."/>
            <person name="Simoes-Araujo J.L."/>
        </authorList>
    </citation>
    <scope>NUCLEOTIDE SEQUENCE [LARGE SCALE GENOMIC DNA]</scope>
    <source>
        <strain evidence="1 2">BR3299</strain>
    </source>
</reference>
<dbReference type="PATRIC" id="fig|1225564.3.peg.1037"/>
<sequence length="417" mass="45037">MTDQPNSSPETEAARKLLTAAAVRERSHQLLEAGLEGRLQHFTVDLGRLEACAEEVVATIHEAYPSLEIPFHARWRHFSAGGHGRWDAVMHGAPWTNAGEMARSAFDLAIVSVLLDAGAGPQWRYQEGRTGETYARSEGLAVASFDMFVSGAFSSRPEDPFRVDADVLMGLTAEDLAEGFQVSADNPLVGLEGRAALLNRLGRVVATNPDIFGQVDDPRPGGLVDVLAATAEDDAIKATSILEALLSHLGPIWPGRITMGGIDLGDTWRHPLVATSDVTKGLIPFHKLSQWLSYSLIEPLEWAGYTVTDINGLTGLPEYRNGGLFLDMGVIGLKNPDEAKQSHAVDSPLVVEWRALTVALLDRIADPIRARLKLTAEDFPLAKVLEGGTWATGRRLAKEKRGDGSPPLSIISDGTVF</sequence>
<dbReference type="EMBL" id="LCYG01000014">
    <property type="protein sequence ID" value="KLK94386.1"/>
    <property type="molecule type" value="Genomic_DNA"/>
</dbReference>
<dbReference type="PANTHER" id="PTHR31687:SF3">
    <property type="entry name" value="PROTEIN URG3"/>
    <property type="match status" value="1"/>
</dbReference>